<dbReference type="Pfam" id="PF05099">
    <property type="entry name" value="TerB"/>
    <property type="match status" value="1"/>
</dbReference>
<dbReference type="Gene3D" id="1.10.3680.10">
    <property type="entry name" value="TerB-like"/>
    <property type="match status" value="1"/>
</dbReference>
<evidence type="ECO:0000259" key="3">
    <source>
        <dbReference type="Pfam" id="PF13208"/>
    </source>
</evidence>
<evidence type="ECO:0000256" key="1">
    <source>
        <dbReference type="SAM" id="MobiDB-lite"/>
    </source>
</evidence>
<dbReference type="CDD" id="cd07176">
    <property type="entry name" value="terB"/>
    <property type="match status" value="1"/>
</dbReference>
<evidence type="ECO:0000259" key="2">
    <source>
        <dbReference type="Pfam" id="PF05099"/>
    </source>
</evidence>
<protein>
    <submittedName>
        <fullName evidence="5">TerB N-terminal domain-containing protein</fullName>
    </submittedName>
</protein>
<dbReference type="SUPFAM" id="SSF158682">
    <property type="entry name" value="TerB-like"/>
    <property type="match status" value="1"/>
</dbReference>
<proteinExistence type="predicted"/>
<reference evidence="5" key="1">
    <citation type="submission" date="2023-03" db="EMBL/GenBank/DDBJ databases">
        <title>Edaphobacter sp.</title>
        <authorList>
            <person name="Huber K.J."/>
            <person name="Papendorf J."/>
            <person name="Pilke C."/>
            <person name="Bunk B."/>
            <person name="Sproeer C."/>
            <person name="Pester M."/>
        </authorList>
    </citation>
    <scope>NUCLEOTIDE SEQUENCE</scope>
    <source>
        <strain evidence="5">DSM 109919</strain>
    </source>
</reference>
<gene>
    <name evidence="5" type="ORF">P4G45_06240</name>
</gene>
<dbReference type="InterPro" id="IPR028932">
    <property type="entry name" value="TerB-C"/>
</dbReference>
<evidence type="ECO:0000259" key="4">
    <source>
        <dbReference type="Pfam" id="PF15615"/>
    </source>
</evidence>
<feature type="domain" description="TerB-C" evidence="4">
    <location>
        <begin position="956"/>
        <end position="1089"/>
    </location>
</feature>
<name>A0AAU7D1Z7_9BACT</name>
<sequence length="1091" mass="120585">MILLLPIVLFVAAGIFIAHKFSPASGARKRATKAVATLQILDTELRSQHQDIQNSISQAATSFIQEVRAARLRSIPLDELKKHEGGLRLQALKDSGVRTLADIQGWNENRISQVKGVGPKSASSIARLVYKLSSASNALPIPSPTPPFALDRERILLQAIYRDCWFEIHLSPHRKEFDNTTRLFEERLSQVVATTTFSRWLWSFGANETVRSGIAAAETICSDLEGDGSAAKLRGEISTVLATCRNVCSNRVEPELVLADYRTRKPLYEWTLAKHLGNSGQLGERPAMATLMTTSPATDGDVVHVEFGRVLSGAAPVLQTPSELPPNSPSPAKRMADEETLDIPEQPKTSFANGLRVEVSNAALPKAIEEPIQQSLGRSDNATTESLTAFRVGAAQPSVPAQFILPANTPKTSKRVRWMKKGEAIIVQGIPITRGLLYFRDEPSGGEQWAINPNLKVRRSDQSSEESPGYYYSYFGLTPEQRFHYLKWLSEGASSNDDPGFGLLYLGGLERRITQALAGHETFSTPEEREDILSEVSRLANLFQGSRGSVTHSARRLLEFIKAYGLSGSSLPKLPELWERGYELPPSLLYGLGYLIQAKEPIPLDWALRWAYLEPTFYLRTPATRCRSEYEAAFAYVYKERYGTGLVISPNKTILKINYQPMSYSSGLTGIECKFTGIPDVRALTAPQQSLREIVEQSTAMVDSYSRFLGRNTSKAGSLEAYLTLPLVLWPENAKQRLQEIQTTIAEKLQPVPYKEFLHQLGCEEELSSGRTTELVKSLSNVSLGFEPDVLAGAKRPRPSDTVVLFTLSTSDDTDRTTPTYKKASLTIALAATVALADGHASDLEMEAVDQMISRWGHLHLDLRARLRAQYRFQVHQPSSLASLKTRLTGLTTEDRTDLALSMSALANVDGVVSPEEVKLLEQVYRTLELEPQMLYSHLHGGAAKQWQPTPLSSPSDTSAKSSAFLDAKRIIELRQETDAVTELLAGVFVEEETDTLAPEETLEMRKEDKSLVVGIRLPGLDTAHDKFLSLLLTNSVWSRADLLRAASESQIMLDGALERINEAALDFSGEVLIEGDDPLYVQQSALENAQ</sequence>
<feature type="domain" description="Co-chaperone DjlA N-terminal" evidence="2">
    <location>
        <begin position="827"/>
        <end position="933"/>
    </location>
</feature>
<dbReference type="Pfam" id="PF15615">
    <property type="entry name" value="TerB_C"/>
    <property type="match status" value="1"/>
</dbReference>
<evidence type="ECO:0000313" key="5">
    <source>
        <dbReference type="EMBL" id="XBH11319.1"/>
    </source>
</evidence>
<dbReference type="KEGG" id="epl:P4G45_06240"/>
<dbReference type="InterPro" id="IPR029024">
    <property type="entry name" value="TerB-like"/>
</dbReference>
<dbReference type="EMBL" id="CP121194">
    <property type="protein sequence ID" value="XBH11319.1"/>
    <property type="molecule type" value="Genomic_DNA"/>
</dbReference>
<accession>A0AAU7D1Z7</accession>
<feature type="region of interest" description="Disordered" evidence="1">
    <location>
        <begin position="318"/>
        <end position="337"/>
    </location>
</feature>
<feature type="domain" description="TerB N-terminal" evidence="3">
    <location>
        <begin position="421"/>
        <end position="623"/>
    </location>
</feature>
<dbReference type="InterPro" id="IPR007791">
    <property type="entry name" value="DjlA_N"/>
</dbReference>
<organism evidence="5">
    <name type="scientific">Edaphobacter paludis</name>
    <dbReference type="NCBI Taxonomy" id="3035702"/>
    <lineage>
        <taxon>Bacteria</taxon>
        <taxon>Pseudomonadati</taxon>
        <taxon>Acidobacteriota</taxon>
        <taxon>Terriglobia</taxon>
        <taxon>Terriglobales</taxon>
        <taxon>Acidobacteriaceae</taxon>
        <taxon>Edaphobacter</taxon>
    </lineage>
</organism>
<dbReference type="RefSeq" id="WP_348268809.1">
    <property type="nucleotide sequence ID" value="NZ_CP121194.1"/>
</dbReference>
<dbReference type="Pfam" id="PF13208">
    <property type="entry name" value="TerB_N"/>
    <property type="match status" value="1"/>
</dbReference>
<dbReference type="AlphaFoldDB" id="A0AAU7D1Z7"/>
<dbReference type="InterPro" id="IPR025266">
    <property type="entry name" value="TerB_N"/>
</dbReference>